<evidence type="ECO:0000313" key="1">
    <source>
        <dbReference type="EMBL" id="KAG0427030.1"/>
    </source>
</evidence>
<accession>A0AC60Q0P1</accession>
<dbReference type="Proteomes" id="UP000805193">
    <property type="component" value="Unassembled WGS sequence"/>
</dbReference>
<reference evidence="1 2" key="1">
    <citation type="journal article" date="2020" name="Cell">
        <title>Large-Scale Comparative Analyses of Tick Genomes Elucidate Their Genetic Diversity and Vector Capacities.</title>
        <authorList>
            <consortium name="Tick Genome and Microbiome Consortium (TIGMIC)"/>
            <person name="Jia N."/>
            <person name="Wang J."/>
            <person name="Shi W."/>
            <person name="Du L."/>
            <person name="Sun Y."/>
            <person name="Zhan W."/>
            <person name="Jiang J.F."/>
            <person name="Wang Q."/>
            <person name="Zhang B."/>
            <person name="Ji P."/>
            <person name="Bell-Sakyi L."/>
            <person name="Cui X.M."/>
            <person name="Yuan T.T."/>
            <person name="Jiang B.G."/>
            <person name="Yang W.F."/>
            <person name="Lam T.T."/>
            <person name="Chang Q.C."/>
            <person name="Ding S.J."/>
            <person name="Wang X.J."/>
            <person name="Zhu J.G."/>
            <person name="Ruan X.D."/>
            <person name="Zhao L."/>
            <person name="Wei J.T."/>
            <person name="Ye R.Z."/>
            <person name="Que T.C."/>
            <person name="Du C.H."/>
            <person name="Zhou Y.H."/>
            <person name="Cheng J.X."/>
            <person name="Dai P.F."/>
            <person name="Guo W.B."/>
            <person name="Han X.H."/>
            <person name="Huang E.J."/>
            <person name="Li L.F."/>
            <person name="Wei W."/>
            <person name="Gao Y.C."/>
            <person name="Liu J.Z."/>
            <person name="Shao H.Z."/>
            <person name="Wang X."/>
            <person name="Wang C.C."/>
            <person name="Yang T.C."/>
            <person name="Huo Q.B."/>
            <person name="Li W."/>
            <person name="Chen H.Y."/>
            <person name="Chen S.E."/>
            <person name="Zhou L.G."/>
            <person name="Ni X.B."/>
            <person name="Tian J.H."/>
            <person name="Sheng Y."/>
            <person name="Liu T."/>
            <person name="Pan Y.S."/>
            <person name="Xia L.Y."/>
            <person name="Li J."/>
            <person name="Zhao F."/>
            <person name="Cao W.C."/>
        </authorList>
    </citation>
    <scope>NUCLEOTIDE SEQUENCE [LARGE SCALE GENOMIC DNA]</scope>
    <source>
        <strain evidence="1">Iper-2018</strain>
    </source>
</reference>
<gene>
    <name evidence="1" type="ORF">HPB47_025894</name>
</gene>
<evidence type="ECO:0000313" key="2">
    <source>
        <dbReference type="Proteomes" id="UP000805193"/>
    </source>
</evidence>
<comment type="caution">
    <text evidence="1">The sequence shown here is derived from an EMBL/GenBank/DDBJ whole genome shotgun (WGS) entry which is preliminary data.</text>
</comment>
<proteinExistence type="predicted"/>
<keyword evidence="2" id="KW-1185">Reference proteome</keyword>
<sequence>MSAKLTEVTTSSLRETLYNTFINTVFDKVLSSVAKSKAIDPVTLPNISYAFETKIIVKISAEASLYRGILEGLSSLTRTGNCRFEVGERGIDIKADVGAGPLNSSFVGFARAMGYGQAVTVDVNIRYLQILLGLAQTPGSQLELSEFKVQQMRGVTVAIHGLGLLSRVFNKVSAELTNLFEEQIKNAIERNIREAMAEQIRKLNDFLPIVSGRRSTTLSSIRFSTTVLSSVAESKAIDPVTLPNIRYVFEAKIIVKISAEANLYRGILEGLSSLTRTGNCRFEIGKRGINIKADVGAGPLNSSFVGLARAMGYGQAVTVDASIRYLRIRLGLAQVFNKVSTELTNLFEVQIKKAFERNIRDAMAEQIRNLNDVSFF</sequence>
<organism evidence="1 2">
    <name type="scientific">Ixodes persulcatus</name>
    <name type="common">Taiga tick</name>
    <dbReference type="NCBI Taxonomy" id="34615"/>
    <lineage>
        <taxon>Eukaryota</taxon>
        <taxon>Metazoa</taxon>
        <taxon>Ecdysozoa</taxon>
        <taxon>Arthropoda</taxon>
        <taxon>Chelicerata</taxon>
        <taxon>Arachnida</taxon>
        <taxon>Acari</taxon>
        <taxon>Parasitiformes</taxon>
        <taxon>Ixodida</taxon>
        <taxon>Ixodoidea</taxon>
        <taxon>Ixodidae</taxon>
        <taxon>Ixodinae</taxon>
        <taxon>Ixodes</taxon>
    </lineage>
</organism>
<name>A0AC60Q0P1_IXOPE</name>
<protein>
    <submittedName>
        <fullName evidence="1">Uncharacterized protein</fullName>
    </submittedName>
</protein>
<dbReference type="EMBL" id="JABSTQ010009660">
    <property type="protein sequence ID" value="KAG0427030.1"/>
    <property type="molecule type" value="Genomic_DNA"/>
</dbReference>